<dbReference type="EMBL" id="BPLR01004198">
    <property type="protein sequence ID" value="GIX93120.1"/>
    <property type="molecule type" value="Genomic_DNA"/>
</dbReference>
<dbReference type="Proteomes" id="UP001054945">
    <property type="component" value="Unassembled WGS sequence"/>
</dbReference>
<sequence>MEMEHYLRDALTIPQGHANVIFVLRSTSFPLTQQVLKRTDHCLSDPPGCLKECDDEFITTQGVNLLQHQLRIIGPVGWLVGKRRSVGFWK</sequence>
<gene>
    <name evidence="1" type="ORF">CEXT_19011</name>
</gene>
<reference evidence="1 2" key="1">
    <citation type="submission" date="2021-06" db="EMBL/GenBank/DDBJ databases">
        <title>Caerostris extrusa draft genome.</title>
        <authorList>
            <person name="Kono N."/>
            <person name="Arakawa K."/>
        </authorList>
    </citation>
    <scope>NUCLEOTIDE SEQUENCE [LARGE SCALE GENOMIC DNA]</scope>
</reference>
<protein>
    <submittedName>
        <fullName evidence="1">Uncharacterized protein</fullName>
    </submittedName>
</protein>
<name>A0AAV4P974_CAEEX</name>
<dbReference type="AlphaFoldDB" id="A0AAV4P974"/>
<evidence type="ECO:0000313" key="2">
    <source>
        <dbReference type="Proteomes" id="UP001054945"/>
    </source>
</evidence>
<proteinExistence type="predicted"/>
<keyword evidence="2" id="KW-1185">Reference proteome</keyword>
<comment type="caution">
    <text evidence="1">The sequence shown here is derived from an EMBL/GenBank/DDBJ whole genome shotgun (WGS) entry which is preliminary data.</text>
</comment>
<evidence type="ECO:0000313" key="1">
    <source>
        <dbReference type="EMBL" id="GIX93120.1"/>
    </source>
</evidence>
<accession>A0AAV4P974</accession>
<organism evidence="1 2">
    <name type="scientific">Caerostris extrusa</name>
    <name type="common">Bark spider</name>
    <name type="synonym">Caerostris bankana</name>
    <dbReference type="NCBI Taxonomy" id="172846"/>
    <lineage>
        <taxon>Eukaryota</taxon>
        <taxon>Metazoa</taxon>
        <taxon>Ecdysozoa</taxon>
        <taxon>Arthropoda</taxon>
        <taxon>Chelicerata</taxon>
        <taxon>Arachnida</taxon>
        <taxon>Araneae</taxon>
        <taxon>Araneomorphae</taxon>
        <taxon>Entelegynae</taxon>
        <taxon>Araneoidea</taxon>
        <taxon>Araneidae</taxon>
        <taxon>Caerostris</taxon>
    </lineage>
</organism>